<dbReference type="PANTHER" id="PTHR32063:SF0">
    <property type="entry name" value="SWARMING MOTILITY PROTEIN SWRC"/>
    <property type="match status" value="1"/>
</dbReference>
<dbReference type="Gene3D" id="3.30.70.1440">
    <property type="entry name" value="Multidrug efflux transporter AcrB pore domain"/>
    <property type="match status" value="1"/>
</dbReference>
<feature type="transmembrane region" description="Helical" evidence="1">
    <location>
        <begin position="970"/>
        <end position="989"/>
    </location>
</feature>
<dbReference type="Pfam" id="PF00873">
    <property type="entry name" value="ACR_tran"/>
    <property type="match status" value="1"/>
</dbReference>
<keyword evidence="1" id="KW-0472">Membrane</keyword>
<dbReference type="Gene3D" id="3.30.2090.10">
    <property type="entry name" value="Multidrug efflux transporter AcrB TolC docking domain, DN and DC subdomains"/>
    <property type="match status" value="2"/>
</dbReference>
<feature type="transmembrane region" description="Helical" evidence="1">
    <location>
        <begin position="1001"/>
        <end position="1024"/>
    </location>
</feature>
<feature type="transmembrane region" description="Helical" evidence="1">
    <location>
        <begin position="485"/>
        <end position="504"/>
    </location>
</feature>
<feature type="transmembrane region" description="Helical" evidence="1">
    <location>
        <begin position="379"/>
        <end position="399"/>
    </location>
</feature>
<dbReference type="SUPFAM" id="SSF82693">
    <property type="entry name" value="Multidrug efflux transporter AcrB pore domain, PN1, PN2, PC1 and PC2 subdomains"/>
    <property type="match status" value="2"/>
</dbReference>
<feature type="transmembrane region" description="Helical" evidence="1">
    <location>
        <begin position="353"/>
        <end position="372"/>
    </location>
</feature>
<organism evidence="2 3">
    <name type="scientific">Shouchella xiaoxiensis</name>
    <dbReference type="NCBI Taxonomy" id="766895"/>
    <lineage>
        <taxon>Bacteria</taxon>
        <taxon>Bacillati</taxon>
        <taxon>Bacillota</taxon>
        <taxon>Bacilli</taxon>
        <taxon>Bacillales</taxon>
        <taxon>Bacillaceae</taxon>
        <taxon>Shouchella</taxon>
    </lineage>
</organism>
<reference evidence="2" key="1">
    <citation type="submission" date="2021-01" db="EMBL/GenBank/DDBJ databases">
        <title>Genomic Encyclopedia of Type Strains, Phase IV (KMG-IV): sequencing the most valuable type-strain genomes for metagenomic binning, comparative biology and taxonomic classification.</title>
        <authorList>
            <person name="Goeker M."/>
        </authorList>
    </citation>
    <scope>NUCLEOTIDE SEQUENCE</scope>
    <source>
        <strain evidence="2">DSM 21943</strain>
    </source>
</reference>
<dbReference type="InterPro" id="IPR027463">
    <property type="entry name" value="AcrB_DN_DC_subdom"/>
</dbReference>
<dbReference type="RefSeq" id="WP_204466881.1">
    <property type="nucleotide sequence ID" value="NZ_JAFBCV010000009.1"/>
</dbReference>
<evidence type="ECO:0000313" key="3">
    <source>
        <dbReference type="Proteomes" id="UP001179280"/>
    </source>
</evidence>
<keyword evidence="1" id="KW-0812">Transmembrane</keyword>
<gene>
    <name evidence="2" type="ORF">JOC54_002978</name>
</gene>
<feature type="transmembrane region" description="Helical" evidence="1">
    <location>
        <begin position="924"/>
        <end position="949"/>
    </location>
</feature>
<evidence type="ECO:0000256" key="1">
    <source>
        <dbReference type="SAM" id="Phobius"/>
    </source>
</evidence>
<keyword evidence="3" id="KW-1185">Reference proteome</keyword>
<dbReference type="PANTHER" id="PTHR32063">
    <property type="match status" value="1"/>
</dbReference>
<sequence length="1038" mass="111434">MKSIISFSINNKFAIWLLTILITVAGIFAGTTMNQEVIPNIDAPLVSVTTIYPGATPEEMAEEVTIPIEQAVENLNGVAVVQSSSFENVSSMQIEYEFSKDMTEAEAEVKEAVEAISFTDGVEAPTVSRLSFGAFPVLTLSVSEDGKTLAELTEQVENEIIPSLEGLPGIASVAATGQEMQEVEITFDQEALAENGLTEDMITQLLEAQSMRFPLGLYTFGDTEQSVVIDGRVTTIGDLKELQLPVTPPSLGEMEMDNMPPAQGEGAQMPAMEPSMVALEDVATVEVVTQSESISRTNGQTSIGVEIVKASDANTVEVVEEVREVIVEFEENGVTIATTMDQAEPIEEAVATMLSKALFGAMFAVLIILLFLRNIKSTIISVISIPISLFIALILLQQLDITLNLMTLGAMTVAIGRVIDDSIVVVENIFRRMGSKTETLKGRALIQSATKEVFKPILSSTIVTSAVFLPLGLVEGVVGELFLPFGLTVIFALFASLLVAITVVPMMAHTMFKKGVPAKQVHDESKPGKLASAYRKLLQWTLNHKWITGLIAVVLLVGSLFLTPFVGVSFLPEDEEKMVFATYSPNAGTTFADAEADVNEAEAILLAREGIDTFQFSLGGSSPMPMVATGSNSAIFYIQYEDDFEGFSAEKTALLEEMEQVTENGTWSSQDIATGGMGSSDLSIRVYGETAEEIEPVIEEVTSIMEQYDDLDEPETTISDRYNEYTLEIDKDQVTQYGLTTAQVGMALYSREDSDALTTVEVEGQTLDVVVATDEEQYDDLDELLAVMIPTPMGTEVAVADLVTVEEGTTSSTITRREGQIYAEVSAKILSDDVTQVSGDVMEEVDELELPAGVTTQTGGVTADIEESFTQLGLAMLAAIAIVYFVLVVTFGGGLAPFAILFSLPFIAIGSLVGLFITGETISISVLIGVLMLIGIVVTNAIVLIDRVIHKEREGLSTRESLLEAGTTRLRPILMTALATIGALLPLAFGLEGGGLISKGLGITVIGGLTSSTLLTLVIVPIVYEALMKMKRKIKTEG</sequence>
<dbReference type="Gene3D" id="1.20.1640.10">
    <property type="entry name" value="Multidrug efflux transporter AcrB transmembrane domain"/>
    <property type="match status" value="2"/>
</dbReference>
<dbReference type="PRINTS" id="PR00702">
    <property type="entry name" value="ACRIFLAVINRP"/>
</dbReference>
<dbReference type="Gene3D" id="3.30.70.1430">
    <property type="entry name" value="Multidrug efflux transporter AcrB pore domain"/>
    <property type="match status" value="2"/>
</dbReference>
<comment type="caution">
    <text evidence="2">The sequence shown here is derived from an EMBL/GenBank/DDBJ whole genome shotgun (WGS) entry which is preliminary data.</text>
</comment>
<name>A0ABS2SW18_9BACI</name>
<feature type="transmembrane region" description="Helical" evidence="1">
    <location>
        <begin position="872"/>
        <end position="891"/>
    </location>
</feature>
<protein>
    <submittedName>
        <fullName evidence="2">HAE1 family hydrophobic/amphiphilic exporter-1</fullName>
    </submittedName>
</protein>
<accession>A0ABS2SW18</accession>
<feature type="transmembrane region" description="Helical" evidence="1">
    <location>
        <begin position="898"/>
        <end position="918"/>
    </location>
</feature>
<keyword evidence="1" id="KW-1133">Transmembrane helix</keyword>
<dbReference type="SUPFAM" id="SSF82866">
    <property type="entry name" value="Multidrug efflux transporter AcrB transmembrane domain"/>
    <property type="match status" value="2"/>
</dbReference>
<proteinExistence type="predicted"/>
<dbReference type="InterPro" id="IPR001036">
    <property type="entry name" value="Acrflvin-R"/>
</dbReference>
<dbReference type="Gene3D" id="3.30.70.1320">
    <property type="entry name" value="Multidrug efflux transporter AcrB pore domain like"/>
    <property type="match status" value="1"/>
</dbReference>
<dbReference type="EMBL" id="JAFBCV010000009">
    <property type="protein sequence ID" value="MBM7839698.1"/>
    <property type="molecule type" value="Genomic_DNA"/>
</dbReference>
<feature type="transmembrane region" description="Helical" evidence="1">
    <location>
        <begin position="546"/>
        <end position="571"/>
    </location>
</feature>
<evidence type="ECO:0000313" key="2">
    <source>
        <dbReference type="EMBL" id="MBM7839698.1"/>
    </source>
</evidence>
<dbReference type="SUPFAM" id="SSF82714">
    <property type="entry name" value="Multidrug efflux transporter AcrB TolC docking domain, DN and DC subdomains"/>
    <property type="match status" value="2"/>
</dbReference>
<dbReference type="Proteomes" id="UP001179280">
    <property type="component" value="Unassembled WGS sequence"/>
</dbReference>